<accession>A0AAW2ZGV0</accession>
<comment type="caution">
    <text evidence="2">The sequence shown here is derived from an EMBL/GenBank/DDBJ whole genome shotgun (WGS) entry which is preliminary data.</text>
</comment>
<feature type="domain" description="DUF7689" evidence="1">
    <location>
        <begin position="49"/>
        <end position="138"/>
    </location>
</feature>
<dbReference type="Proteomes" id="UP001431209">
    <property type="component" value="Unassembled WGS sequence"/>
</dbReference>
<sequence length="164" mass="18857">MNEIYEYDEPAVLLNDCSPLYFGIFFGSCSEERKKALSQSVYCLNSQHLTHQDETAYDCFNWSLGYKYPKYTKIMDTKGIYKNEGYSISTTFSEAQSWDVCLYLQKGVAYHAQRKLKVVTVDGEKILWTSKVGTYPVIVGCSKGMDMATFYHELDNYIGFIKKA</sequence>
<protein>
    <recommendedName>
        <fullName evidence="1">DUF7689 domain-containing protein</fullName>
    </recommendedName>
</protein>
<proteinExistence type="predicted"/>
<evidence type="ECO:0000259" key="1">
    <source>
        <dbReference type="Pfam" id="PF24738"/>
    </source>
</evidence>
<dbReference type="EMBL" id="JAOPGA020001378">
    <property type="protein sequence ID" value="KAL0487867.1"/>
    <property type="molecule type" value="Genomic_DNA"/>
</dbReference>
<reference evidence="2 3" key="1">
    <citation type="submission" date="2024-03" db="EMBL/GenBank/DDBJ databases">
        <title>The Acrasis kona genome and developmental transcriptomes reveal deep origins of eukaryotic multicellular pathways.</title>
        <authorList>
            <person name="Sheikh S."/>
            <person name="Fu C.-J."/>
            <person name="Brown M.W."/>
            <person name="Baldauf S.L."/>
        </authorList>
    </citation>
    <scope>NUCLEOTIDE SEQUENCE [LARGE SCALE GENOMIC DNA]</scope>
    <source>
        <strain evidence="2 3">ATCC MYA-3509</strain>
    </source>
</reference>
<dbReference type="AlphaFoldDB" id="A0AAW2ZGV0"/>
<evidence type="ECO:0000313" key="3">
    <source>
        <dbReference type="Proteomes" id="UP001431209"/>
    </source>
</evidence>
<name>A0AAW2ZGV0_9EUKA</name>
<keyword evidence="3" id="KW-1185">Reference proteome</keyword>
<organism evidence="2 3">
    <name type="scientific">Acrasis kona</name>
    <dbReference type="NCBI Taxonomy" id="1008807"/>
    <lineage>
        <taxon>Eukaryota</taxon>
        <taxon>Discoba</taxon>
        <taxon>Heterolobosea</taxon>
        <taxon>Tetramitia</taxon>
        <taxon>Eutetramitia</taxon>
        <taxon>Acrasidae</taxon>
        <taxon>Acrasis</taxon>
    </lineage>
</organism>
<evidence type="ECO:0000313" key="2">
    <source>
        <dbReference type="EMBL" id="KAL0487867.1"/>
    </source>
</evidence>
<gene>
    <name evidence="2" type="ORF">AKO1_000081</name>
</gene>
<dbReference type="InterPro" id="IPR056106">
    <property type="entry name" value="DUF7689"/>
</dbReference>
<dbReference type="Pfam" id="PF24738">
    <property type="entry name" value="DUF7689"/>
    <property type="match status" value="1"/>
</dbReference>